<evidence type="ECO:0000313" key="1">
    <source>
        <dbReference type="EMBL" id="HJC05015.1"/>
    </source>
</evidence>
<dbReference type="EMBL" id="DWWT01000008">
    <property type="protein sequence ID" value="HJC05015.1"/>
    <property type="molecule type" value="Genomic_DNA"/>
</dbReference>
<protein>
    <submittedName>
        <fullName evidence="1">Cytidylate kinase-like family protein</fullName>
    </submittedName>
</protein>
<proteinExistence type="predicted"/>
<keyword evidence="1" id="KW-0418">Kinase</keyword>
<gene>
    <name evidence="1" type="ORF">H9704_02510</name>
</gene>
<reference evidence="1" key="2">
    <citation type="submission" date="2021-04" db="EMBL/GenBank/DDBJ databases">
        <authorList>
            <person name="Gilroy R."/>
        </authorList>
    </citation>
    <scope>NUCLEOTIDE SEQUENCE</scope>
    <source>
        <strain evidence="1">CHK180-15479</strain>
    </source>
</reference>
<dbReference type="Gene3D" id="3.40.50.300">
    <property type="entry name" value="P-loop containing nucleotide triphosphate hydrolases"/>
    <property type="match status" value="1"/>
</dbReference>
<name>A0A9D2SG72_9FIRM</name>
<keyword evidence="1" id="KW-0808">Transferase</keyword>
<evidence type="ECO:0000313" key="2">
    <source>
        <dbReference type="Proteomes" id="UP000823910"/>
    </source>
</evidence>
<accession>A0A9D2SG72</accession>
<organism evidence="1 2">
    <name type="scientific">Candidatus Enterocloster excrementipullorum</name>
    <dbReference type="NCBI Taxonomy" id="2838559"/>
    <lineage>
        <taxon>Bacteria</taxon>
        <taxon>Bacillati</taxon>
        <taxon>Bacillota</taxon>
        <taxon>Clostridia</taxon>
        <taxon>Lachnospirales</taxon>
        <taxon>Lachnospiraceae</taxon>
        <taxon>Enterocloster</taxon>
    </lineage>
</organism>
<dbReference type="Pfam" id="PF13189">
    <property type="entry name" value="Cytidylate_kin2"/>
    <property type="match status" value="1"/>
</dbReference>
<comment type="caution">
    <text evidence="1">The sequence shown here is derived from an EMBL/GenBank/DDBJ whole genome shotgun (WGS) entry which is preliminary data.</text>
</comment>
<sequence>MKEGDVHMTDNLIITIGRQCGSGGKMIGTMLAEKMGVKCYDKELLALAAKHSGLCQELFEKHDERPTSSFLYSLVMDSYSMGYTSSGFADMPLNHKIFLAQFDTIKKLADESSCVIVGRCADYALEEYPNVVSVFISGNDEDKIKRLMDVYHLSESKAKDAMIKTDKQRSSYYNYYSNKKWSDPRSYDLCINSSVTGPEGAVDVILNFAKVKQAWRQKKSADAAK</sequence>
<reference evidence="1" key="1">
    <citation type="journal article" date="2021" name="PeerJ">
        <title>Extensive microbial diversity within the chicken gut microbiome revealed by metagenomics and culture.</title>
        <authorList>
            <person name="Gilroy R."/>
            <person name="Ravi A."/>
            <person name="Getino M."/>
            <person name="Pursley I."/>
            <person name="Horton D.L."/>
            <person name="Alikhan N.F."/>
            <person name="Baker D."/>
            <person name="Gharbi K."/>
            <person name="Hall N."/>
            <person name="Watson M."/>
            <person name="Adriaenssens E.M."/>
            <person name="Foster-Nyarko E."/>
            <person name="Jarju S."/>
            <person name="Secka A."/>
            <person name="Antonio M."/>
            <person name="Oren A."/>
            <person name="Chaudhuri R.R."/>
            <person name="La Ragione R."/>
            <person name="Hildebrand F."/>
            <person name="Pallen M.J."/>
        </authorList>
    </citation>
    <scope>NUCLEOTIDE SEQUENCE</scope>
    <source>
        <strain evidence="1">CHK180-15479</strain>
    </source>
</reference>
<dbReference type="GO" id="GO:0016301">
    <property type="term" value="F:kinase activity"/>
    <property type="evidence" value="ECO:0007669"/>
    <property type="project" value="UniProtKB-KW"/>
</dbReference>
<dbReference type="AlphaFoldDB" id="A0A9D2SG72"/>
<dbReference type="Proteomes" id="UP000823910">
    <property type="component" value="Unassembled WGS sequence"/>
</dbReference>
<dbReference type="InterPro" id="IPR027417">
    <property type="entry name" value="P-loop_NTPase"/>
</dbReference>